<name>A0A166PL65_9AGAM</name>
<organism evidence="1 2">
    <name type="scientific">Athelia psychrophila</name>
    <dbReference type="NCBI Taxonomy" id="1759441"/>
    <lineage>
        <taxon>Eukaryota</taxon>
        <taxon>Fungi</taxon>
        <taxon>Dikarya</taxon>
        <taxon>Basidiomycota</taxon>
        <taxon>Agaricomycotina</taxon>
        <taxon>Agaricomycetes</taxon>
        <taxon>Agaricomycetidae</taxon>
        <taxon>Atheliales</taxon>
        <taxon>Atheliaceae</taxon>
        <taxon>Athelia</taxon>
    </lineage>
</organism>
<dbReference type="AlphaFoldDB" id="A0A166PL65"/>
<dbReference type="Proteomes" id="UP000076532">
    <property type="component" value="Unassembled WGS sequence"/>
</dbReference>
<proteinExistence type="predicted"/>
<accession>A0A166PL65</accession>
<dbReference type="EMBL" id="KV417516">
    <property type="protein sequence ID" value="KZP26208.1"/>
    <property type="molecule type" value="Genomic_DNA"/>
</dbReference>
<keyword evidence="2" id="KW-1185">Reference proteome</keyword>
<gene>
    <name evidence="1" type="ORF">FIBSPDRAFT_358878</name>
</gene>
<protein>
    <submittedName>
        <fullName evidence="1">Uncharacterized protein</fullName>
    </submittedName>
</protein>
<evidence type="ECO:0000313" key="2">
    <source>
        <dbReference type="Proteomes" id="UP000076532"/>
    </source>
</evidence>
<reference evidence="1 2" key="1">
    <citation type="journal article" date="2016" name="Mol. Biol. Evol.">
        <title>Comparative Genomics of Early-Diverging Mushroom-Forming Fungi Provides Insights into the Origins of Lignocellulose Decay Capabilities.</title>
        <authorList>
            <person name="Nagy L.G."/>
            <person name="Riley R."/>
            <person name="Tritt A."/>
            <person name="Adam C."/>
            <person name="Daum C."/>
            <person name="Floudas D."/>
            <person name="Sun H."/>
            <person name="Yadav J.S."/>
            <person name="Pangilinan J."/>
            <person name="Larsson K.H."/>
            <person name="Matsuura K."/>
            <person name="Barry K."/>
            <person name="Labutti K."/>
            <person name="Kuo R."/>
            <person name="Ohm R.A."/>
            <person name="Bhattacharya S.S."/>
            <person name="Shirouzu T."/>
            <person name="Yoshinaga Y."/>
            <person name="Martin F.M."/>
            <person name="Grigoriev I.V."/>
            <person name="Hibbett D.S."/>
        </authorList>
    </citation>
    <scope>NUCLEOTIDE SEQUENCE [LARGE SCALE GENOMIC DNA]</scope>
    <source>
        <strain evidence="1 2">CBS 109695</strain>
    </source>
</reference>
<sequence>MMASITCGCEICSGSSTFRRLSLSGKAECMQLWLAVALLHWSGGVAEGFAANARRISIRTNTNTMAKTRISHLISPPSLSQVSSPVLNFLGMMFNILASLAAAATLVSALAIPNNSALVVHLIIASNQVNRVADFTLINQPLYSTSILVRTSSS</sequence>
<evidence type="ECO:0000313" key="1">
    <source>
        <dbReference type="EMBL" id="KZP26208.1"/>
    </source>
</evidence>